<proteinExistence type="predicted"/>
<dbReference type="EMBL" id="QGKW02001988">
    <property type="protein sequence ID" value="KAF2549744.1"/>
    <property type="molecule type" value="Genomic_DNA"/>
</dbReference>
<comment type="caution">
    <text evidence="1">The sequence shown here is derived from an EMBL/GenBank/DDBJ whole genome shotgun (WGS) entry which is preliminary data.</text>
</comment>
<gene>
    <name evidence="1" type="ORF">F2Q68_00035956</name>
</gene>
<dbReference type="Proteomes" id="UP000712281">
    <property type="component" value="Unassembled WGS sequence"/>
</dbReference>
<dbReference type="AlphaFoldDB" id="A0A8S9GYG0"/>
<organism evidence="1 2">
    <name type="scientific">Brassica cretica</name>
    <name type="common">Mustard</name>
    <dbReference type="NCBI Taxonomy" id="69181"/>
    <lineage>
        <taxon>Eukaryota</taxon>
        <taxon>Viridiplantae</taxon>
        <taxon>Streptophyta</taxon>
        <taxon>Embryophyta</taxon>
        <taxon>Tracheophyta</taxon>
        <taxon>Spermatophyta</taxon>
        <taxon>Magnoliopsida</taxon>
        <taxon>eudicotyledons</taxon>
        <taxon>Gunneridae</taxon>
        <taxon>Pentapetalae</taxon>
        <taxon>rosids</taxon>
        <taxon>malvids</taxon>
        <taxon>Brassicales</taxon>
        <taxon>Brassicaceae</taxon>
        <taxon>Brassiceae</taxon>
        <taxon>Brassica</taxon>
    </lineage>
</organism>
<protein>
    <submittedName>
        <fullName evidence="1">Uncharacterized protein</fullName>
    </submittedName>
</protein>
<name>A0A8S9GYG0_BRACR</name>
<evidence type="ECO:0000313" key="1">
    <source>
        <dbReference type="EMBL" id="KAF2549744.1"/>
    </source>
</evidence>
<accession>A0A8S9GYG0</accession>
<evidence type="ECO:0000313" key="2">
    <source>
        <dbReference type="Proteomes" id="UP000712281"/>
    </source>
</evidence>
<reference evidence="1" key="1">
    <citation type="submission" date="2019-12" db="EMBL/GenBank/DDBJ databases">
        <title>Genome sequencing and annotation of Brassica cretica.</title>
        <authorList>
            <person name="Studholme D.J."/>
            <person name="Sarris P.F."/>
        </authorList>
    </citation>
    <scope>NUCLEOTIDE SEQUENCE</scope>
    <source>
        <strain evidence="1">PFS-001/15</strain>
        <tissue evidence="1">Leaf</tissue>
    </source>
</reference>
<sequence length="61" mass="6950">MKADASTCPKRTFTQDNKRLGSWYVSPILNTRIVSPLTKRDVGGLILFLEKEEVEKDLSRP</sequence>